<dbReference type="STRING" id="7398.A0A1B0A6S5"/>
<dbReference type="Proteomes" id="UP000092445">
    <property type="component" value="Unassembled WGS sequence"/>
</dbReference>
<feature type="transmembrane region" description="Helical" evidence="1">
    <location>
        <begin position="77"/>
        <end position="98"/>
    </location>
</feature>
<keyword evidence="3" id="KW-1185">Reference proteome</keyword>
<keyword evidence="1" id="KW-1133">Transmembrane helix</keyword>
<sequence length="245" mass="27829">MFTRTTNLYSTFAKSPSAICFTCNFSIIDNVTAALTVFILSTLRCACSHKQQQEQHRHQQQRQYYSIRYICPYRPSLFSMFAFVLCVCLLFTYTNGLATVTAPLPPPLAAALAAPVSSSILEQFTPNCSAVVHIFQTRGFDPAEMPQKPKNDRYSLYVVKNPKNQKIYQNFVVVVRLSVDTLKLQIHALMKRGQNQRHTSALNRIPLLMNRGEVLRHIRSLNKWYGHHKSLLLNLACDIHQPGGA</sequence>
<protein>
    <submittedName>
        <fullName evidence="2">Uncharacterized protein</fullName>
    </submittedName>
</protein>
<dbReference type="AlphaFoldDB" id="A0A1B0A6S5"/>
<evidence type="ECO:0000313" key="2">
    <source>
        <dbReference type="EnsemblMetazoa" id="GPAI036074-PA"/>
    </source>
</evidence>
<reference evidence="3" key="1">
    <citation type="submission" date="2014-03" db="EMBL/GenBank/DDBJ databases">
        <authorList>
            <person name="Aksoy S."/>
            <person name="Warren W."/>
            <person name="Wilson R.K."/>
        </authorList>
    </citation>
    <scope>NUCLEOTIDE SEQUENCE [LARGE SCALE GENOMIC DNA]</scope>
    <source>
        <strain evidence="3">IAEA</strain>
    </source>
</reference>
<name>A0A1B0A6S5_GLOPL</name>
<evidence type="ECO:0000313" key="3">
    <source>
        <dbReference type="Proteomes" id="UP000092445"/>
    </source>
</evidence>
<organism evidence="2 3">
    <name type="scientific">Glossina pallidipes</name>
    <name type="common">Tsetse fly</name>
    <dbReference type="NCBI Taxonomy" id="7398"/>
    <lineage>
        <taxon>Eukaryota</taxon>
        <taxon>Metazoa</taxon>
        <taxon>Ecdysozoa</taxon>
        <taxon>Arthropoda</taxon>
        <taxon>Hexapoda</taxon>
        <taxon>Insecta</taxon>
        <taxon>Pterygota</taxon>
        <taxon>Neoptera</taxon>
        <taxon>Endopterygota</taxon>
        <taxon>Diptera</taxon>
        <taxon>Brachycera</taxon>
        <taxon>Muscomorpha</taxon>
        <taxon>Hippoboscoidea</taxon>
        <taxon>Glossinidae</taxon>
        <taxon>Glossina</taxon>
    </lineage>
</organism>
<reference evidence="2" key="2">
    <citation type="submission" date="2020-05" db="UniProtKB">
        <authorList>
            <consortium name="EnsemblMetazoa"/>
        </authorList>
    </citation>
    <scope>IDENTIFICATION</scope>
    <source>
        <strain evidence="2">IAEA</strain>
    </source>
</reference>
<dbReference type="EnsemblMetazoa" id="GPAI036074-RA">
    <property type="protein sequence ID" value="GPAI036074-PA"/>
    <property type="gene ID" value="GPAI036074"/>
</dbReference>
<keyword evidence="1" id="KW-0472">Membrane</keyword>
<accession>A0A1B0A6S5</accession>
<proteinExistence type="predicted"/>
<evidence type="ECO:0000256" key="1">
    <source>
        <dbReference type="SAM" id="Phobius"/>
    </source>
</evidence>
<dbReference type="VEuPathDB" id="VectorBase:GPAI036074"/>
<keyword evidence="1" id="KW-0812">Transmembrane</keyword>